<proteinExistence type="predicted"/>
<dbReference type="RefSeq" id="WP_033100658.1">
    <property type="nucleotide sequence ID" value="NZ_JACEIP010000006.1"/>
</dbReference>
<evidence type="ECO:0008006" key="3">
    <source>
        <dbReference type="Google" id="ProtNLM"/>
    </source>
</evidence>
<dbReference type="Gene3D" id="1.10.510.10">
    <property type="entry name" value="Transferase(Phosphotransferase) domain 1"/>
    <property type="match status" value="1"/>
</dbReference>
<keyword evidence="2" id="KW-1185">Reference proteome</keyword>
<comment type="caution">
    <text evidence="1">The sequence shown here is derived from an EMBL/GenBank/DDBJ whole genome shotgun (WGS) entry which is preliminary data.</text>
</comment>
<dbReference type="InterPro" id="IPR011009">
    <property type="entry name" value="Kinase-like_dom_sf"/>
</dbReference>
<dbReference type="AlphaFoldDB" id="A0A7W1X9A5"/>
<protein>
    <recommendedName>
        <fullName evidence="3">Protein kinase domain-containing protein</fullName>
    </recommendedName>
</protein>
<dbReference type="EMBL" id="JACEIP010000006">
    <property type="protein sequence ID" value="MBA4542407.1"/>
    <property type="molecule type" value="Genomic_DNA"/>
</dbReference>
<organism evidence="1 2">
    <name type="scientific">Thermoactinomyces daqus</name>
    <dbReference type="NCBI Taxonomy" id="1329516"/>
    <lineage>
        <taxon>Bacteria</taxon>
        <taxon>Bacillati</taxon>
        <taxon>Bacillota</taxon>
        <taxon>Bacilli</taxon>
        <taxon>Bacillales</taxon>
        <taxon>Thermoactinomycetaceae</taxon>
        <taxon>Thermoactinomyces</taxon>
    </lineage>
</organism>
<evidence type="ECO:0000313" key="1">
    <source>
        <dbReference type="EMBL" id="MBA4542407.1"/>
    </source>
</evidence>
<reference evidence="1 2" key="1">
    <citation type="submission" date="2020-07" db="EMBL/GenBank/DDBJ databases">
        <authorList>
            <person name="Feng H."/>
        </authorList>
    </citation>
    <scope>NUCLEOTIDE SEQUENCE [LARGE SCALE GENOMIC DNA]</scope>
    <source>
        <strain evidence="2">s-11</strain>
    </source>
</reference>
<dbReference type="Proteomes" id="UP000530514">
    <property type="component" value="Unassembled WGS sequence"/>
</dbReference>
<dbReference type="OrthoDB" id="2986993at2"/>
<dbReference type="SUPFAM" id="SSF56112">
    <property type="entry name" value="Protein kinase-like (PK-like)"/>
    <property type="match status" value="1"/>
</dbReference>
<accession>A0A7W1X9A5</accession>
<sequence length="245" mass="28646">MKPKTQGEWIKGTYRVVKAFPFVIGTLYFTELRLDSGDVATRFIHALDIEPVRDRIRVESVFHRDEIVFFPVRDAFVEEDVLYQVFHRMEGTLLAHHLSRCSPLPFSEGLRLIRRIVNHLRRLYDQRQFTLVHPQNMVLTTDRSLRFLYGGRLGFLPKGVGMDFSLYSPDQERDMLYDSYTLGVLIYQILTGNNPMGQGLTITPLSTVRRDCPPELNELVMRSFSFDMGKRPRIEEYARLLNWLA</sequence>
<gene>
    <name evidence="1" type="ORF">H1164_05755</name>
</gene>
<evidence type="ECO:0000313" key="2">
    <source>
        <dbReference type="Proteomes" id="UP000530514"/>
    </source>
</evidence>
<name>A0A7W1X9A5_9BACL</name>